<feature type="domain" description="Metallo-beta-lactamase" evidence="1">
    <location>
        <begin position="56"/>
        <end position="238"/>
    </location>
</feature>
<dbReference type="Pfam" id="PF12706">
    <property type="entry name" value="Lactamase_B_2"/>
    <property type="match status" value="1"/>
</dbReference>
<dbReference type="Gene3D" id="3.60.15.10">
    <property type="entry name" value="Ribonuclease Z/Hydroxyacylglutathione hydrolase-like"/>
    <property type="match status" value="1"/>
</dbReference>
<name>A0A399R9Y1_9PROT</name>
<dbReference type="OrthoDB" id="9781189at2"/>
<accession>A0A399R9Y1</accession>
<reference evidence="2 3" key="1">
    <citation type="submission" date="2018-08" db="EMBL/GenBank/DDBJ databases">
        <title>Henriciella mobilis sp. nov., isolated from seawater.</title>
        <authorList>
            <person name="Cheng H."/>
            <person name="Wu Y.-H."/>
            <person name="Xu X.-W."/>
            <person name="Guo L.-L."/>
        </authorList>
    </citation>
    <scope>NUCLEOTIDE SEQUENCE [LARGE SCALE GENOMIC DNA]</scope>
    <source>
        <strain evidence="2 3">JN25</strain>
    </source>
</reference>
<dbReference type="PANTHER" id="PTHR42663">
    <property type="entry name" value="HYDROLASE C777.06C-RELATED-RELATED"/>
    <property type="match status" value="1"/>
</dbReference>
<comment type="caution">
    <text evidence="2">The sequence shown here is derived from an EMBL/GenBank/DDBJ whole genome shotgun (WGS) entry which is preliminary data.</text>
</comment>
<dbReference type="GO" id="GO:0016787">
    <property type="term" value="F:hydrolase activity"/>
    <property type="evidence" value="ECO:0007669"/>
    <property type="project" value="UniProtKB-KW"/>
</dbReference>
<evidence type="ECO:0000313" key="2">
    <source>
        <dbReference type="EMBL" id="RIJ28208.1"/>
    </source>
</evidence>
<gene>
    <name evidence="2" type="ORF">D1223_12440</name>
</gene>
<dbReference type="RefSeq" id="WP_119376743.1">
    <property type="nucleotide sequence ID" value="NZ_QWFX01000013.1"/>
</dbReference>
<dbReference type="AlphaFoldDB" id="A0A399R9Y1"/>
<evidence type="ECO:0000259" key="1">
    <source>
        <dbReference type="Pfam" id="PF12706"/>
    </source>
</evidence>
<protein>
    <submittedName>
        <fullName evidence="2">MBL fold metallo-hydrolase</fullName>
    </submittedName>
</protein>
<keyword evidence="3" id="KW-1185">Reference proteome</keyword>
<dbReference type="SUPFAM" id="SSF56281">
    <property type="entry name" value="Metallo-hydrolase/oxidoreductase"/>
    <property type="match status" value="1"/>
</dbReference>
<keyword evidence="2" id="KW-0378">Hydrolase</keyword>
<sequence length="270" mass="30096">MSVQARFTLLGTGSSGGVPRIGNDWGACDPKEPRNRRLRCSALLDVGPADMPERSTRILIDTAPDLREQLLRQEVQHLDALVYTHAHADQAHGIDDVRALVLRMQKTIPTFMDAPTADALLNRFEYCFQGKGGYPPILDRQPLLMPGQPFSVKGPGGPVSILPFDQYHGRIKSLGFRIGNLAYCNDLHDFPSESFDALKGVEILILDALRYKPHPSHAHLDRALAWIEDIEPGTAWLTNLHVDMDYHTLCNELPSHVRPAYDGLCLDFTV</sequence>
<dbReference type="Proteomes" id="UP000266385">
    <property type="component" value="Unassembled WGS sequence"/>
</dbReference>
<dbReference type="EMBL" id="QWFX01000013">
    <property type="protein sequence ID" value="RIJ28208.1"/>
    <property type="molecule type" value="Genomic_DNA"/>
</dbReference>
<dbReference type="InterPro" id="IPR001279">
    <property type="entry name" value="Metallo-B-lactamas"/>
</dbReference>
<organism evidence="2 3">
    <name type="scientific">Henriciella mobilis</name>
    <dbReference type="NCBI Taxonomy" id="2305467"/>
    <lineage>
        <taxon>Bacteria</taxon>
        <taxon>Pseudomonadati</taxon>
        <taxon>Pseudomonadota</taxon>
        <taxon>Alphaproteobacteria</taxon>
        <taxon>Hyphomonadales</taxon>
        <taxon>Hyphomonadaceae</taxon>
        <taxon>Henriciella</taxon>
    </lineage>
</organism>
<dbReference type="InterPro" id="IPR036866">
    <property type="entry name" value="RibonucZ/Hydroxyglut_hydro"/>
</dbReference>
<evidence type="ECO:0000313" key="3">
    <source>
        <dbReference type="Proteomes" id="UP000266385"/>
    </source>
</evidence>
<dbReference type="PANTHER" id="PTHR42663:SF6">
    <property type="entry name" value="HYDROLASE C777.06C-RELATED"/>
    <property type="match status" value="1"/>
</dbReference>
<dbReference type="CDD" id="cd16279">
    <property type="entry name" value="metallo-hydrolase-like_MBL-fold"/>
    <property type="match status" value="1"/>
</dbReference>
<proteinExistence type="predicted"/>